<accession>E1RGF1</accession>
<evidence type="ECO:0000313" key="2">
    <source>
        <dbReference type="EMBL" id="ADN35162.1"/>
    </source>
</evidence>
<dbReference type="Gene3D" id="2.30.110.10">
    <property type="entry name" value="Electron Transport, Fmn-binding Protein, Chain A"/>
    <property type="match status" value="1"/>
</dbReference>
<dbReference type="Pfam" id="PF01243">
    <property type="entry name" value="PNPOx_N"/>
    <property type="match status" value="1"/>
</dbReference>
<dbReference type="Proteomes" id="UP000006565">
    <property type="component" value="Chromosome"/>
</dbReference>
<dbReference type="InterPro" id="IPR011576">
    <property type="entry name" value="Pyridox_Oxase_N"/>
</dbReference>
<dbReference type="InterPro" id="IPR012349">
    <property type="entry name" value="Split_barrel_FMN-bd"/>
</dbReference>
<dbReference type="STRING" id="679926.Mpet_0388"/>
<reference evidence="2 3" key="1">
    <citation type="journal article" date="2010" name="Stand. Genomic Sci.">
        <title>Complete genome sequence of Methanoplanus petrolearius type strain (SEBR 4847).</title>
        <authorList>
            <person name="Brambilla E."/>
            <person name="Djao O.D."/>
            <person name="Daligault H."/>
            <person name="Lapidus A."/>
            <person name="Lucas S."/>
            <person name="Hammon N."/>
            <person name="Nolan M."/>
            <person name="Tice H."/>
            <person name="Cheng J.F."/>
            <person name="Han C."/>
            <person name="Tapia R."/>
            <person name="Goodwin L."/>
            <person name="Pitluck S."/>
            <person name="Liolios K."/>
            <person name="Ivanova N."/>
            <person name="Mavromatis K."/>
            <person name="Mikhailova N."/>
            <person name="Pati A."/>
            <person name="Chen A."/>
            <person name="Palaniappan K."/>
            <person name="Land M."/>
            <person name="Hauser L."/>
            <person name="Chang Y.J."/>
            <person name="Jeffries C.D."/>
            <person name="Rohde M."/>
            <person name="Spring S."/>
            <person name="Sikorski J."/>
            <person name="Goker M."/>
            <person name="Woyke T."/>
            <person name="Bristow J."/>
            <person name="Eisen J.A."/>
            <person name="Markowitz V."/>
            <person name="Hugenholtz P."/>
            <person name="Kyrpides N.C."/>
            <person name="Klenk H.P."/>
        </authorList>
    </citation>
    <scope>NUCLEOTIDE SEQUENCE [LARGE SCALE GENOMIC DNA]</scope>
    <source>
        <strain evidence="3">DSM 11571 / OCM 486 / SEBR 4847</strain>
    </source>
</reference>
<dbReference type="SUPFAM" id="SSF50475">
    <property type="entry name" value="FMN-binding split barrel"/>
    <property type="match status" value="1"/>
</dbReference>
<sequence>MVKLTDNILEAMGNLKTFYLATASKDGVPNVAPMGAVFVKDPETIWIQDNFMMKTLANVEENPKAALSVYGAGAKGCFQIKADVTVMKSGPELAEMKALIEKMKPGLPGKSLLVLKVTGVYQCMPGPEAGKKLL</sequence>
<organism evidence="2 3">
    <name type="scientific">Methanolacinia petrolearia (strain DSM 11571 / OCM 486 / SEBR 4847)</name>
    <name type="common">Methanoplanus petrolearius</name>
    <dbReference type="NCBI Taxonomy" id="679926"/>
    <lineage>
        <taxon>Archaea</taxon>
        <taxon>Methanobacteriati</taxon>
        <taxon>Methanobacteriota</taxon>
        <taxon>Stenosarchaea group</taxon>
        <taxon>Methanomicrobia</taxon>
        <taxon>Methanomicrobiales</taxon>
        <taxon>Methanomicrobiaceae</taxon>
        <taxon>Methanolacinia</taxon>
    </lineage>
</organism>
<dbReference type="EMBL" id="CP002117">
    <property type="protein sequence ID" value="ADN35162.1"/>
    <property type="molecule type" value="Genomic_DNA"/>
</dbReference>
<dbReference type="HOGENOM" id="CLU_118461_1_0_2"/>
<dbReference type="PANTHER" id="PTHR40660">
    <property type="entry name" value="5'-PHOSPHATE OXIDASE PUTATIVE DOMAIN-CONTAINING PROTEIN-RELATED"/>
    <property type="match status" value="1"/>
</dbReference>
<dbReference type="eggNOG" id="arCOG00518">
    <property type="taxonomic scope" value="Archaea"/>
</dbReference>
<proteinExistence type="predicted"/>
<feature type="domain" description="Pyridoxamine 5'-phosphate oxidase N-terminal" evidence="1">
    <location>
        <begin position="4"/>
        <end position="122"/>
    </location>
</feature>
<evidence type="ECO:0000313" key="3">
    <source>
        <dbReference type="Proteomes" id="UP000006565"/>
    </source>
</evidence>
<protein>
    <submittedName>
        <fullName evidence="2">Pyridoxamine 5'-phosphate oxidase-related FMN-binding protein</fullName>
    </submittedName>
</protein>
<gene>
    <name evidence="2" type="ordered locus">Mpet_0388</name>
</gene>
<evidence type="ECO:0000259" key="1">
    <source>
        <dbReference type="Pfam" id="PF01243"/>
    </source>
</evidence>
<dbReference type="KEGG" id="mpi:Mpet_0388"/>
<name>E1RGF1_METP4</name>
<keyword evidence="3" id="KW-1185">Reference proteome</keyword>
<dbReference type="OrthoDB" id="11359at2157"/>
<dbReference type="PANTHER" id="PTHR40660:SF1">
    <property type="entry name" value="5'-PHOSPHATE OXIDASE PUTATIVE DOMAIN-CONTAINING PROTEIN-RELATED"/>
    <property type="match status" value="1"/>
</dbReference>
<dbReference type="RefSeq" id="WP_013328340.1">
    <property type="nucleotide sequence ID" value="NC_014507.1"/>
</dbReference>
<dbReference type="AlphaFoldDB" id="E1RGF1"/>
<dbReference type="GeneID" id="9742833"/>